<dbReference type="GO" id="GO:0046961">
    <property type="term" value="F:proton-transporting ATPase activity, rotational mechanism"/>
    <property type="evidence" value="ECO:0007669"/>
    <property type="project" value="InterPro"/>
</dbReference>
<dbReference type="PANTHER" id="PTHR38682:SF1">
    <property type="entry name" value="V-TYPE ATP SYNTHASE SUBUNIT C"/>
    <property type="match status" value="1"/>
</dbReference>
<dbReference type="NCBIfam" id="NF002266">
    <property type="entry name" value="PRK01198.1-2"/>
    <property type="match status" value="1"/>
</dbReference>
<dbReference type="InterPro" id="IPR044911">
    <property type="entry name" value="V-type_ATPase_csu/dsu_dom_3"/>
</dbReference>
<organism evidence="4 5">
    <name type="scientific">Clostridium fungisolvens</name>
    <dbReference type="NCBI Taxonomy" id="1604897"/>
    <lineage>
        <taxon>Bacteria</taxon>
        <taxon>Bacillati</taxon>
        <taxon>Bacillota</taxon>
        <taxon>Clostridia</taxon>
        <taxon>Eubacteriales</taxon>
        <taxon>Clostridiaceae</taxon>
        <taxon>Clostridium</taxon>
    </lineage>
</organism>
<protein>
    <submittedName>
        <fullName evidence="4">V-type sodium ATPase subunit C</fullName>
    </submittedName>
</protein>
<comment type="similarity">
    <text evidence="1">Belongs to the V-ATPase V0D/AC39 subunit family.</text>
</comment>
<dbReference type="RefSeq" id="WP_183276546.1">
    <property type="nucleotide sequence ID" value="NZ_BLZR01000001.1"/>
</dbReference>
<keyword evidence="3" id="KW-0406">Ion transport</keyword>
<dbReference type="AlphaFoldDB" id="A0A6V8SEN0"/>
<evidence type="ECO:0000256" key="3">
    <source>
        <dbReference type="ARBA" id="ARBA00023065"/>
    </source>
</evidence>
<dbReference type="Gene3D" id="1.20.1690.10">
    <property type="entry name" value="V-type ATP synthase subunit C domain"/>
    <property type="match status" value="2"/>
</dbReference>
<dbReference type="Proteomes" id="UP000580568">
    <property type="component" value="Unassembled WGS sequence"/>
</dbReference>
<dbReference type="PANTHER" id="PTHR38682">
    <property type="entry name" value="V-TYPE ATP SYNTHASE SUBUNIT C"/>
    <property type="match status" value="1"/>
</dbReference>
<dbReference type="Pfam" id="PF01992">
    <property type="entry name" value="vATP-synt_AC39"/>
    <property type="match status" value="1"/>
</dbReference>
<evidence type="ECO:0000313" key="4">
    <source>
        <dbReference type="EMBL" id="GFP75012.1"/>
    </source>
</evidence>
<dbReference type="InterPro" id="IPR002843">
    <property type="entry name" value="ATPase_V0-cplx_csu/dsu"/>
</dbReference>
<dbReference type="SUPFAM" id="SSF103486">
    <property type="entry name" value="V-type ATP synthase subunit C"/>
    <property type="match status" value="1"/>
</dbReference>
<evidence type="ECO:0000313" key="5">
    <source>
        <dbReference type="Proteomes" id="UP000580568"/>
    </source>
</evidence>
<evidence type="ECO:0000256" key="1">
    <source>
        <dbReference type="ARBA" id="ARBA00006709"/>
    </source>
</evidence>
<evidence type="ECO:0000256" key="2">
    <source>
        <dbReference type="ARBA" id="ARBA00022448"/>
    </source>
</evidence>
<keyword evidence="2" id="KW-0813">Transport</keyword>
<gene>
    <name evidence="4" type="ORF">bsdtw1_01076</name>
</gene>
<proteinExistence type="inferred from homology"/>
<name>A0A6V8SEN0_9CLOT</name>
<dbReference type="InterPro" id="IPR036079">
    <property type="entry name" value="ATPase_csu/dsu_sf"/>
</dbReference>
<reference evidence="4 5" key="1">
    <citation type="submission" date="2020-07" db="EMBL/GenBank/DDBJ databases">
        <title>A new beta-1,3-glucan-decomposing anaerobic bacterium isolated from anoxic soil subjected to biological soil disinfestation.</title>
        <authorList>
            <person name="Ueki A."/>
            <person name="Tonouchi A."/>
        </authorList>
    </citation>
    <scope>NUCLEOTIDE SEQUENCE [LARGE SCALE GENOMIC DNA]</scope>
    <source>
        <strain evidence="4 5">TW1</strain>
    </source>
</reference>
<sequence>MDAMDFTQVIPRLRVLENRLLDKSKFDRMIDSSSAEDALRILQETEYINVSKEISHPKEYEVILSNELKRVFNMIYDAAPHKEVVDIMSIKYDFHNLKVLIKAKLLEKNFDDILIPVGTIELKKLKNAIEDSNYRDLPSIFGRTIETVLEDFSKEKDPQRIDLISDKYQYRHMNEISVNLDNYFIKNYVDKLIDLSNMRTLLRVKKQKKQREFLSCTLLDGGKIDKDKILALLNDSIENVYGKLSYTDYAGVLKIGIEQYGKTGSSSELEKLSDNFIMRFMKDAKYISFGPEPIIAYIYAKENEIKNIRIIMVGKLNNMPSEVIRERLREGYV</sequence>
<dbReference type="EMBL" id="BLZR01000001">
    <property type="protein sequence ID" value="GFP75012.1"/>
    <property type="molecule type" value="Genomic_DNA"/>
</dbReference>
<dbReference type="Gene3D" id="1.10.132.50">
    <property type="entry name" value="ATP synthase (C/AC39) subunit, domain 3"/>
    <property type="match status" value="1"/>
</dbReference>
<accession>A0A6V8SEN0</accession>
<dbReference type="InterPro" id="IPR035067">
    <property type="entry name" value="V-type_ATPase_csu/dsu"/>
</dbReference>
<comment type="caution">
    <text evidence="4">The sequence shown here is derived from an EMBL/GenBank/DDBJ whole genome shotgun (WGS) entry which is preliminary data.</text>
</comment>
<keyword evidence="5" id="KW-1185">Reference proteome</keyword>
<dbReference type="InterPro" id="IPR050873">
    <property type="entry name" value="V-ATPase_V0D/AC39_subunit"/>
</dbReference>